<proteinExistence type="inferred from homology"/>
<dbReference type="Pfam" id="PF01853">
    <property type="entry name" value="MOZ_SAS"/>
    <property type="match status" value="1"/>
</dbReference>
<feature type="domain" description="MYST-type HAT" evidence="7">
    <location>
        <begin position="160"/>
        <end position="438"/>
    </location>
</feature>
<evidence type="ECO:0000313" key="9">
    <source>
        <dbReference type="Proteomes" id="UP000030764"/>
    </source>
</evidence>
<dbReference type="GO" id="GO:0006355">
    <property type="term" value="P:regulation of DNA-templated transcription"/>
    <property type="evidence" value="ECO:0007669"/>
    <property type="project" value="InterPro"/>
</dbReference>
<gene>
    <name evidence="8" type="ORF">M513_05956</name>
</gene>
<evidence type="ECO:0000259" key="7">
    <source>
        <dbReference type="PROSITE" id="PS51726"/>
    </source>
</evidence>
<dbReference type="Proteomes" id="UP000030764">
    <property type="component" value="Unassembled WGS sequence"/>
</dbReference>
<keyword evidence="6" id="KW-0539">Nucleus</keyword>
<dbReference type="Gene3D" id="3.30.60.60">
    <property type="entry name" value="N-acetyl transferase-like"/>
    <property type="match status" value="1"/>
</dbReference>
<dbReference type="GO" id="GO:0035267">
    <property type="term" value="C:NuA4 histone acetyltransferase complex"/>
    <property type="evidence" value="ECO:0007669"/>
    <property type="project" value="TreeGrafter"/>
</dbReference>
<dbReference type="GO" id="GO:0072487">
    <property type="term" value="C:MSL complex"/>
    <property type="evidence" value="ECO:0007669"/>
    <property type="project" value="TreeGrafter"/>
</dbReference>
<comment type="similarity">
    <text evidence="1 6">Belongs to the MYST (SAS/MOZ) family.</text>
</comment>
<dbReference type="InterPro" id="IPR040706">
    <property type="entry name" value="Zf-MYST"/>
</dbReference>
<dbReference type="PROSITE" id="PS51726">
    <property type="entry name" value="MYST_HAT"/>
    <property type="match status" value="1"/>
</dbReference>
<evidence type="ECO:0000256" key="4">
    <source>
        <dbReference type="ARBA" id="ARBA00022990"/>
    </source>
</evidence>
<evidence type="ECO:0000313" key="8">
    <source>
        <dbReference type="EMBL" id="KFD53246.1"/>
    </source>
</evidence>
<dbReference type="Gene3D" id="3.40.630.30">
    <property type="match status" value="1"/>
</dbReference>
<dbReference type="EMBL" id="KL363219">
    <property type="protein sequence ID" value="KFD53246.1"/>
    <property type="molecule type" value="Genomic_DNA"/>
</dbReference>
<evidence type="ECO:0000256" key="6">
    <source>
        <dbReference type="RuleBase" id="RU361211"/>
    </source>
</evidence>
<comment type="subcellular location">
    <subcellularLocation>
        <location evidence="6">Nucleus</location>
    </subcellularLocation>
</comment>
<dbReference type="InterPro" id="IPR013087">
    <property type="entry name" value="Znf_C2H2_type"/>
</dbReference>
<evidence type="ECO:0000256" key="3">
    <source>
        <dbReference type="ARBA" id="ARBA00022679"/>
    </source>
</evidence>
<sequence>MVDESETLTCESVLPDLPAGDCEPVIGEYYSAIKGTNGWRNESRRAEVIARRLNTLSNAVEYFVHFDGGILSRTLPPESFTFSSSDDRRMDVWLPTDAIDFTKRRTNESPEVKRGEAALENIQGAVTRSKRVRLEERDAYAYYGMDPETYALEKQREEMTRIKHISAIHFGSCRIETWYYSPYPGKYGMSPRLFVCDVCFKYMRSLKSYRRHRSTIHDNIPGRELYRQDNLSIIEVDGEDRGNEKSWIYCQNLCLLSKVFLDHKTVCYDVEPFLFYVLYEWNDNERHAAGYFSKEKWPSDDNNLSCITVFPPYQRKGYGSFLIQFSYMISAGEGVLGGPERPLSDFGRISYRTFWTWKIVQVLQQYLGCSMTIRGISRSTGLLQSDVLETLRTLRIPHFFKGQKVVRFTERLLTFCVTSKYYRIPSLIVDPKYLLAAPVTKSKESKKRRASSQHSMDNMC</sequence>
<dbReference type="InterPro" id="IPR016181">
    <property type="entry name" value="Acyl_CoA_acyltransferase"/>
</dbReference>
<dbReference type="AlphaFoldDB" id="A0A085M7Q0"/>
<dbReference type="InterPro" id="IPR002717">
    <property type="entry name" value="HAT_MYST-type"/>
</dbReference>
<dbReference type="Gene3D" id="2.30.30.140">
    <property type="match status" value="1"/>
</dbReference>
<keyword evidence="9" id="KW-1185">Reference proteome</keyword>
<dbReference type="GO" id="GO:0046972">
    <property type="term" value="F:histone H4K16 acetyltransferase activity"/>
    <property type="evidence" value="ECO:0007669"/>
    <property type="project" value="TreeGrafter"/>
</dbReference>
<reference evidence="8 9" key="1">
    <citation type="journal article" date="2014" name="Nat. Genet.">
        <title>Genome and transcriptome of the porcine whipworm Trichuris suis.</title>
        <authorList>
            <person name="Jex A.R."/>
            <person name="Nejsum P."/>
            <person name="Schwarz E.M."/>
            <person name="Hu L."/>
            <person name="Young N.D."/>
            <person name="Hall R.S."/>
            <person name="Korhonen P.K."/>
            <person name="Liao S."/>
            <person name="Thamsborg S."/>
            <person name="Xia J."/>
            <person name="Xu P."/>
            <person name="Wang S."/>
            <person name="Scheerlinck J.P."/>
            <person name="Hofmann A."/>
            <person name="Sternberg P.W."/>
            <person name="Wang J."/>
            <person name="Gasser R.B."/>
        </authorList>
    </citation>
    <scope>NUCLEOTIDE SEQUENCE [LARGE SCALE GENOMIC DNA]</scope>
    <source>
        <strain evidence="8">DCEP-RM93M</strain>
    </source>
</reference>
<dbReference type="OrthoDB" id="787137at2759"/>
<dbReference type="GO" id="GO:0005634">
    <property type="term" value="C:nucleus"/>
    <property type="evidence" value="ECO:0007669"/>
    <property type="project" value="UniProtKB-SubCell"/>
</dbReference>
<dbReference type="PANTHER" id="PTHR10615:SF82">
    <property type="entry name" value="HISTONE ACETYLTRANSFERASE KAT8"/>
    <property type="match status" value="1"/>
</dbReference>
<dbReference type="Pfam" id="PF17772">
    <property type="entry name" value="zf-MYST"/>
    <property type="match status" value="1"/>
</dbReference>
<dbReference type="InterPro" id="IPR036388">
    <property type="entry name" value="WH-like_DNA-bd_sf"/>
</dbReference>
<evidence type="ECO:0000256" key="2">
    <source>
        <dbReference type="ARBA" id="ARBA00013184"/>
    </source>
</evidence>
<dbReference type="FunFam" id="3.30.60.60:FF:000001">
    <property type="entry name" value="Histone acetyltransferase"/>
    <property type="match status" value="1"/>
</dbReference>
<keyword evidence="3" id="KW-0808">Transferase</keyword>
<dbReference type="GO" id="GO:0044545">
    <property type="term" value="C:NSL complex"/>
    <property type="evidence" value="ECO:0007669"/>
    <property type="project" value="TreeGrafter"/>
</dbReference>
<dbReference type="CDD" id="cd04301">
    <property type="entry name" value="NAT_SF"/>
    <property type="match status" value="1"/>
</dbReference>
<dbReference type="InterPro" id="IPR050603">
    <property type="entry name" value="MYST_HAT"/>
</dbReference>
<dbReference type="PROSITE" id="PS00028">
    <property type="entry name" value="ZINC_FINGER_C2H2_1"/>
    <property type="match status" value="1"/>
</dbReference>
<dbReference type="SUPFAM" id="SSF55729">
    <property type="entry name" value="Acyl-CoA N-acyltransferases (Nat)"/>
    <property type="match status" value="1"/>
</dbReference>
<evidence type="ECO:0000256" key="1">
    <source>
        <dbReference type="ARBA" id="ARBA00010107"/>
    </source>
</evidence>
<feature type="active site" description="Proton donor/acceptor" evidence="5">
    <location>
        <position position="340"/>
    </location>
</feature>
<name>A0A085M7Q0_9BILA</name>
<comment type="catalytic activity">
    <reaction evidence="6">
        <text>L-lysyl-[protein] + acetyl-CoA = N(6)-acetyl-L-lysyl-[protein] + CoA + H(+)</text>
        <dbReference type="Rhea" id="RHEA:45948"/>
        <dbReference type="Rhea" id="RHEA-COMP:9752"/>
        <dbReference type="Rhea" id="RHEA-COMP:10731"/>
        <dbReference type="ChEBI" id="CHEBI:15378"/>
        <dbReference type="ChEBI" id="CHEBI:29969"/>
        <dbReference type="ChEBI" id="CHEBI:57287"/>
        <dbReference type="ChEBI" id="CHEBI:57288"/>
        <dbReference type="ChEBI" id="CHEBI:61930"/>
        <dbReference type="EC" id="2.3.1.48"/>
    </reaction>
</comment>
<evidence type="ECO:0000256" key="5">
    <source>
        <dbReference type="PIRSR" id="PIRSR602717-51"/>
    </source>
</evidence>
<protein>
    <recommendedName>
        <fullName evidence="2 6">Histone acetyltransferase</fullName>
        <ecNumber evidence="2 6">2.3.1.48</ecNumber>
    </recommendedName>
</protein>
<organism evidence="8 9">
    <name type="scientific">Trichuris suis</name>
    <name type="common">pig whipworm</name>
    <dbReference type="NCBI Taxonomy" id="68888"/>
    <lineage>
        <taxon>Eukaryota</taxon>
        <taxon>Metazoa</taxon>
        <taxon>Ecdysozoa</taxon>
        <taxon>Nematoda</taxon>
        <taxon>Enoplea</taxon>
        <taxon>Dorylaimia</taxon>
        <taxon>Trichinellida</taxon>
        <taxon>Trichuridae</taxon>
        <taxon>Trichuris</taxon>
    </lineage>
</organism>
<keyword evidence="4" id="KW-0007">Acetylation</keyword>
<dbReference type="Gene3D" id="1.10.10.10">
    <property type="entry name" value="Winged helix-like DNA-binding domain superfamily/Winged helix DNA-binding domain"/>
    <property type="match status" value="1"/>
</dbReference>
<dbReference type="EC" id="2.3.1.48" evidence="2 6"/>
<dbReference type="PANTHER" id="PTHR10615">
    <property type="entry name" value="HISTONE ACETYLTRANSFERASE"/>
    <property type="match status" value="1"/>
</dbReference>
<accession>A0A085M7Q0</accession>